<dbReference type="Pfam" id="PF01758">
    <property type="entry name" value="SBF"/>
    <property type="match status" value="1"/>
</dbReference>
<evidence type="ECO:0000313" key="8">
    <source>
        <dbReference type="EMBL" id="CAC5393304.1"/>
    </source>
</evidence>
<evidence type="ECO:0000256" key="3">
    <source>
        <dbReference type="ARBA" id="ARBA00022692"/>
    </source>
</evidence>
<feature type="transmembrane region" description="Helical" evidence="7">
    <location>
        <begin position="128"/>
        <end position="146"/>
    </location>
</feature>
<evidence type="ECO:0000256" key="6">
    <source>
        <dbReference type="ARBA" id="ARBA00023136"/>
    </source>
</evidence>
<sequence length="462" mass="50501">MPHNACAGTIEIKPHVHSDAIFDDEVKNFIFNVSLLLESHEQGPVGVKAVSTNIEVAAVTDEIFLIPENKQSNITVTIYGSFLGETVLRFLVNKSLNGTLRGDNVDWYDYTETYKLVVKRDSRPIDTAFTVSIIILVCLANVAMGCKTDLDVVKSTLKRPIAPLTGLASQFLLMPLIAFCLGLAFKLDAPLAFGLFAMGCSPGGAASNIYTHLLDGDVSLSVTMTFVSTVASLGFIPMWLYSLGINYIYRADSIKIPYQNIITSLLGLLIPVGIGILIQKKKPNWAKNIVKCVPYITALFLVFVFTVGVYANLYIFKVMTPVVLISGALAPYLGFAFGAIVAFIARQSKKNILTIAIETGIQNTGIAIVLLKVSLPAPDSDISITPPITSAIFTPIPMVIAIIIHMIRKRMQKKTLHQPETVVTMLDDTYPDNMDKNVVEMKFEEVPIQVKGDEDKGKGDHL</sequence>
<evidence type="ECO:0000256" key="4">
    <source>
        <dbReference type="ARBA" id="ARBA00022847"/>
    </source>
</evidence>
<evidence type="ECO:0000313" key="9">
    <source>
        <dbReference type="Proteomes" id="UP000507470"/>
    </source>
</evidence>
<comment type="subcellular location">
    <subcellularLocation>
        <location evidence="1">Membrane</location>
        <topology evidence="1">Multi-pass membrane protein</topology>
    </subcellularLocation>
</comment>
<gene>
    <name evidence="8" type="ORF">MCOR_28174</name>
</gene>
<keyword evidence="4" id="KW-0813">Transport</keyword>
<keyword evidence="6 7" id="KW-0472">Membrane</keyword>
<dbReference type="Proteomes" id="UP000507470">
    <property type="component" value="Unassembled WGS sequence"/>
</dbReference>
<comment type="similarity">
    <text evidence="2">Belongs to the bile acid:sodium symporter (BASS) (TC 2.A.28) family.</text>
</comment>
<dbReference type="InterPro" id="IPR038770">
    <property type="entry name" value="Na+/solute_symporter_sf"/>
</dbReference>
<evidence type="ECO:0000256" key="7">
    <source>
        <dbReference type="SAM" id="Phobius"/>
    </source>
</evidence>
<feature type="transmembrane region" description="Helical" evidence="7">
    <location>
        <begin position="387"/>
        <end position="407"/>
    </location>
</feature>
<evidence type="ECO:0000256" key="1">
    <source>
        <dbReference type="ARBA" id="ARBA00004141"/>
    </source>
</evidence>
<dbReference type="InterPro" id="IPR002657">
    <property type="entry name" value="BilAc:Na_symport/Acr3"/>
</dbReference>
<organism evidence="8 9">
    <name type="scientific">Mytilus coruscus</name>
    <name type="common">Sea mussel</name>
    <dbReference type="NCBI Taxonomy" id="42192"/>
    <lineage>
        <taxon>Eukaryota</taxon>
        <taxon>Metazoa</taxon>
        <taxon>Spiralia</taxon>
        <taxon>Lophotrochozoa</taxon>
        <taxon>Mollusca</taxon>
        <taxon>Bivalvia</taxon>
        <taxon>Autobranchia</taxon>
        <taxon>Pteriomorphia</taxon>
        <taxon>Mytilida</taxon>
        <taxon>Mytiloidea</taxon>
        <taxon>Mytilidae</taxon>
        <taxon>Mytilinae</taxon>
        <taxon>Mytilus</taxon>
    </lineage>
</organism>
<protein>
    <submittedName>
        <fullName evidence="8">SLC10A3_5</fullName>
    </submittedName>
</protein>
<dbReference type="InterPro" id="IPR004710">
    <property type="entry name" value="Bilac:Na_transpt"/>
</dbReference>
<feature type="transmembrane region" description="Helical" evidence="7">
    <location>
        <begin position="261"/>
        <end position="280"/>
    </location>
</feature>
<accession>A0A6J8CE48</accession>
<dbReference type="GO" id="GO:0015293">
    <property type="term" value="F:symporter activity"/>
    <property type="evidence" value="ECO:0007669"/>
    <property type="project" value="UniProtKB-KW"/>
</dbReference>
<feature type="transmembrane region" description="Helical" evidence="7">
    <location>
        <begin position="167"/>
        <end position="185"/>
    </location>
</feature>
<dbReference type="GO" id="GO:0016020">
    <property type="term" value="C:membrane"/>
    <property type="evidence" value="ECO:0007669"/>
    <property type="project" value="UniProtKB-SubCell"/>
</dbReference>
<feature type="transmembrane region" description="Helical" evidence="7">
    <location>
        <begin position="292"/>
        <end position="316"/>
    </location>
</feature>
<feature type="transmembrane region" description="Helical" evidence="7">
    <location>
        <begin position="191"/>
        <end position="210"/>
    </location>
</feature>
<dbReference type="Gene3D" id="1.20.1530.20">
    <property type="match status" value="1"/>
</dbReference>
<keyword evidence="5 7" id="KW-1133">Transmembrane helix</keyword>
<proteinExistence type="inferred from homology"/>
<dbReference type="PANTHER" id="PTHR10361">
    <property type="entry name" value="SODIUM-BILE ACID COTRANSPORTER"/>
    <property type="match status" value="1"/>
</dbReference>
<name>A0A6J8CE48_MYTCO</name>
<keyword evidence="3 7" id="KW-0812">Transmembrane</keyword>
<keyword evidence="4" id="KW-0769">Symport</keyword>
<evidence type="ECO:0000256" key="5">
    <source>
        <dbReference type="ARBA" id="ARBA00022989"/>
    </source>
</evidence>
<keyword evidence="9" id="KW-1185">Reference proteome</keyword>
<feature type="transmembrane region" description="Helical" evidence="7">
    <location>
        <begin position="322"/>
        <end position="345"/>
    </location>
</feature>
<feature type="transmembrane region" description="Helical" evidence="7">
    <location>
        <begin position="222"/>
        <end position="241"/>
    </location>
</feature>
<dbReference type="EMBL" id="CACVKT020005121">
    <property type="protein sequence ID" value="CAC5393304.1"/>
    <property type="molecule type" value="Genomic_DNA"/>
</dbReference>
<evidence type="ECO:0000256" key="2">
    <source>
        <dbReference type="ARBA" id="ARBA00006528"/>
    </source>
</evidence>
<dbReference type="PANTHER" id="PTHR10361:SF28">
    <property type="entry name" value="P3 PROTEIN-RELATED"/>
    <property type="match status" value="1"/>
</dbReference>
<dbReference type="OrthoDB" id="203097at2759"/>
<reference evidence="8 9" key="1">
    <citation type="submission" date="2020-06" db="EMBL/GenBank/DDBJ databases">
        <authorList>
            <person name="Li R."/>
            <person name="Bekaert M."/>
        </authorList>
    </citation>
    <scope>NUCLEOTIDE SEQUENCE [LARGE SCALE GENOMIC DNA]</scope>
    <source>
        <strain evidence="9">wild</strain>
    </source>
</reference>
<dbReference type="AlphaFoldDB" id="A0A6J8CE48"/>